<keyword evidence="1" id="KW-0472">Membrane</keyword>
<dbReference type="InterPro" id="IPR052372">
    <property type="entry name" value="YpjD/HemX"/>
</dbReference>
<proteinExistence type="predicted"/>
<accession>A0ABN1LDG2</accession>
<sequence>MIQGEGTNMSIMNVASLIAWLVTFTMTLASFSFATAILMPVVFGFAALIVLLSAVIPDVHMMQIALKPALIIHITLALLAYGCLSIAVLYAVQLAYINSRLKHKKMSLMHSSLPPLMTVETIFFKLLITGTVLLTLSLLSGFVFLDNMLGTEQAHKTILSVIAWLVFCITAMGHQKWGWRGRPVITATFIGAFLLTLAYFGSRFVRDVLLG</sequence>
<feature type="transmembrane region" description="Helical" evidence="1">
    <location>
        <begin position="12"/>
        <end position="31"/>
    </location>
</feature>
<reference evidence="3 4" key="1">
    <citation type="journal article" date="2019" name="Int. J. Syst. Evol. Microbiol.">
        <title>The Global Catalogue of Microorganisms (GCM) 10K type strain sequencing project: providing services to taxonomists for standard genome sequencing and annotation.</title>
        <authorList>
            <consortium name="The Broad Institute Genomics Platform"/>
            <consortium name="The Broad Institute Genome Sequencing Center for Infectious Disease"/>
            <person name="Wu L."/>
            <person name="Ma J."/>
        </authorList>
    </citation>
    <scope>NUCLEOTIDE SEQUENCE [LARGE SCALE GENOMIC DNA]</scope>
    <source>
        <strain evidence="3 4">JCM 15896</strain>
    </source>
</reference>
<dbReference type="Pfam" id="PF01578">
    <property type="entry name" value="Cytochrom_C_asm"/>
    <property type="match status" value="1"/>
</dbReference>
<protein>
    <submittedName>
        <fullName evidence="3">Cytochrome c biogenesis protein CcsA</fullName>
    </submittedName>
</protein>
<dbReference type="EMBL" id="BAAAFD010000001">
    <property type="protein sequence ID" value="GAA0853559.1"/>
    <property type="molecule type" value="Genomic_DNA"/>
</dbReference>
<feature type="domain" description="Cytochrome c assembly protein" evidence="2">
    <location>
        <begin position="12"/>
        <end position="208"/>
    </location>
</feature>
<dbReference type="Proteomes" id="UP001500359">
    <property type="component" value="Unassembled WGS sequence"/>
</dbReference>
<name>A0ABN1LDG2_9ALTE</name>
<evidence type="ECO:0000259" key="2">
    <source>
        <dbReference type="Pfam" id="PF01578"/>
    </source>
</evidence>
<feature type="transmembrane region" description="Helical" evidence="1">
    <location>
        <begin position="157"/>
        <end position="177"/>
    </location>
</feature>
<feature type="transmembrane region" description="Helical" evidence="1">
    <location>
        <begin position="183"/>
        <end position="201"/>
    </location>
</feature>
<gene>
    <name evidence="3" type="primary">ccsA</name>
    <name evidence="3" type="ORF">GCM10009114_06600</name>
</gene>
<feature type="transmembrane region" description="Helical" evidence="1">
    <location>
        <begin position="37"/>
        <end position="57"/>
    </location>
</feature>
<keyword evidence="1" id="KW-0812">Transmembrane</keyword>
<evidence type="ECO:0000256" key="1">
    <source>
        <dbReference type="SAM" id="Phobius"/>
    </source>
</evidence>
<keyword evidence="4" id="KW-1185">Reference proteome</keyword>
<feature type="transmembrane region" description="Helical" evidence="1">
    <location>
        <begin position="122"/>
        <end position="145"/>
    </location>
</feature>
<evidence type="ECO:0000313" key="4">
    <source>
        <dbReference type="Proteomes" id="UP001500359"/>
    </source>
</evidence>
<organism evidence="3 4">
    <name type="scientific">Aliiglaciecola litoralis</name>
    <dbReference type="NCBI Taxonomy" id="582857"/>
    <lineage>
        <taxon>Bacteria</taxon>
        <taxon>Pseudomonadati</taxon>
        <taxon>Pseudomonadota</taxon>
        <taxon>Gammaproteobacteria</taxon>
        <taxon>Alteromonadales</taxon>
        <taxon>Alteromonadaceae</taxon>
        <taxon>Aliiglaciecola</taxon>
    </lineage>
</organism>
<dbReference type="PANTHER" id="PTHR38034:SF1">
    <property type="entry name" value="INNER MEMBRANE PROTEIN YPJD"/>
    <property type="match status" value="1"/>
</dbReference>
<feature type="transmembrane region" description="Helical" evidence="1">
    <location>
        <begin position="69"/>
        <end position="92"/>
    </location>
</feature>
<evidence type="ECO:0000313" key="3">
    <source>
        <dbReference type="EMBL" id="GAA0853559.1"/>
    </source>
</evidence>
<keyword evidence="1" id="KW-1133">Transmembrane helix</keyword>
<comment type="caution">
    <text evidence="3">The sequence shown here is derived from an EMBL/GenBank/DDBJ whole genome shotgun (WGS) entry which is preliminary data.</text>
</comment>
<dbReference type="PANTHER" id="PTHR38034">
    <property type="entry name" value="INNER MEMBRANE PROTEIN YPJD"/>
    <property type="match status" value="1"/>
</dbReference>
<dbReference type="InterPro" id="IPR002541">
    <property type="entry name" value="Cyt_c_assembly"/>
</dbReference>